<organism evidence="3 4">
    <name type="scientific">Naganishia liquefaciens</name>
    <dbReference type="NCBI Taxonomy" id="104408"/>
    <lineage>
        <taxon>Eukaryota</taxon>
        <taxon>Fungi</taxon>
        <taxon>Dikarya</taxon>
        <taxon>Basidiomycota</taxon>
        <taxon>Agaricomycotina</taxon>
        <taxon>Tremellomycetes</taxon>
        <taxon>Filobasidiales</taxon>
        <taxon>Filobasidiaceae</taxon>
        <taxon>Naganishia</taxon>
    </lineage>
</organism>
<dbReference type="OrthoDB" id="427711at2759"/>
<gene>
    <name evidence="3" type="ORF">NliqN6_3409</name>
</gene>
<dbReference type="InterPro" id="IPR001357">
    <property type="entry name" value="BRCT_dom"/>
</dbReference>
<dbReference type="GO" id="GO:0005634">
    <property type="term" value="C:nucleus"/>
    <property type="evidence" value="ECO:0007669"/>
    <property type="project" value="TreeGrafter"/>
</dbReference>
<evidence type="ECO:0000313" key="3">
    <source>
        <dbReference type="EMBL" id="GHJ87007.1"/>
    </source>
</evidence>
<name>A0A8H3TTR3_9TREE</name>
<dbReference type="GO" id="GO:0017125">
    <property type="term" value="F:deoxycytidyl transferase activity"/>
    <property type="evidence" value="ECO:0007669"/>
    <property type="project" value="TreeGrafter"/>
</dbReference>
<sequence>MSSSDSNARSSHKKMDGGRLPIDKPSRPRGGVQGTLDRMIKRSPTNPDTVSGSDHKRRKTSAEQPPREQYRSAGGKLGVQGQSVVTRHLLRTLDSPDNPITHSDIYDRTAHVVTCATDVRQDIQRAGAKFYISEKEYFASRQEKLKRQFRQGEKDDAHPVVQQDGCGGGSIGAAGQASAVISHGRLQSDGMLSTPKQIFSGLKIYVNGYTGPKITDLELKRLISVHGGEISLIDTSSVTHILVDKSLSSSKADKFLKSRNSGKGVRPKQVVHVDWVLDSSACERKLAERGYEVMKASNQASLAVERPTMKSSSRSCGVSRKVTTAAVSTEAGGDIIDLIDEDDSD</sequence>
<dbReference type="Proteomes" id="UP000620104">
    <property type="component" value="Unassembled WGS sequence"/>
</dbReference>
<feature type="domain" description="BRCT" evidence="2">
    <location>
        <begin position="194"/>
        <end position="293"/>
    </location>
</feature>
<dbReference type="PROSITE" id="PS50172">
    <property type="entry name" value="BRCT"/>
    <property type="match status" value="1"/>
</dbReference>
<evidence type="ECO:0000313" key="4">
    <source>
        <dbReference type="Proteomes" id="UP000620104"/>
    </source>
</evidence>
<feature type="compositionally biased region" description="Basic and acidic residues" evidence="1">
    <location>
        <begin position="13"/>
        <end position="26"/>
    </location>
</feature>
<dbReference type="Gene3D" id="3.40.50.10190">
    <property type="entry name" value="BRCT domain"/>
    <property type="match status" value="1"/>
</dbReference>
<protein>
    <recommendedName>
        <fullName evidence="2">BRCT domain-containing protein</fullName>
    </recommendedName>
</protein>
<reference evidence="3" key="1">
    <citation type="submission" date="2020-07" db="EMBL/GenBank/DDBJ databases">
        <title>Draft Genome Sequence of a Deep-Sea Yeast, Naganishia (Cryptococcus) liquefaciens strain N6.</title>
        <authorList>
            <person name="Han Y.W."/>
            <person name="Kajitani R."/>
            <person name="Morimoto H."/>
            <person name="Parhat M."/>
            <person name="Tsubouchi H."/>
            <person name="Bakenova O."/>
            <person name="Ogata M."/>
            <person name="Argunhan B."/>
            <person name="Aoki R."/>
            <person name="Kajiwara S."/>
            <person name="Itoh T."/>
            <person name="Iwasaki H."/>
        </authorList>
    </citation>
    <scope>NUCLEOTIDE SEQUENCE</scope>
    <source>
        <strain evidence="3">N6</strain>
    </source>
</reference>
<accession>A0A8H3TTR3</accession>
<dbReference type="EMBL" id="BLZA01000019">
    <property type="protein sequence ID" value="GHJ87007.1"/>
    <property type="molecule type" value="Genomic_DNA"/>
</dbReference>
<dbReference type="PANTHER" id="PTHR45990">
    <property type="entry name" value="DNA REPAIR PROTEIN REV1"/>
    <property type="match status" value="1"/>
</dbReference>
<dbReference type="GO" id="GO:0042276">
    <property type="term" value="P:error-prone translesion synthesis"/>
    <property type="evidence" value="ECO:0007669"/>
    <property type="project" value="TreeGrafter"/>
</dbReference>
<feature type="compositionally biased region" description="Polar residues" evidence="1">
    <location>
        <begin position="43"/>
        <end position="52"/>
    </location>
</feature>
<dbReference type="PANTHER" id="PTHR45990:SF1">
    <property type="entry name" value="DNA REPAIR PROTEIN REV1"/>
    <property type="match status" value="1"/>
</dbReference>
<dbReference type="AlphaFoldDB" id="A0A8H3TTR3"/>
<comment type="caution">
    <text evidence="3">The sequence shown here is derived from an EMBL/GenBank/DDBJ whole genome shotgun (WGS) entry which is preliminary data.</text>
</comment>
<dbReference type="GO" id="GO:0003887">
    <property type="term" value="F:DNA-directed DNA polymerase activity"/>
    <property type="evidence" value="ECO:0007669"/>
    <property type="project" value="TreeGrafter"/>
</dbReference>
<dbReference type="GO" id="GO:0070987">
    <property type="term" value="P:error-free translesion synthesis"/>
    <property type="evidence" value="ECO:0007669"/>
    <property type="project" value="TreeGrafter"/>
</dbReference>
<evidence type="ECO:0000259" key="2">
    <source>
        <dbReference type="PROSITE" id="PS50172"/>
    </source>
</evidence>
<evidence type="ECO:0000256" key="1">
    <source>
        <dbReference type="SAM" id="MobiDB-lite"/>
    </source>
</evidence>
<dbReference type="Pfam" id="PF00533">
    <property type="entry name" value="BRCT"/>
    <property type="match status" value="1"/>
</dbReference>
<keyword evidence="4" id="KW-1185">Reference proteome</keyword>
<feature type="region of interest" description="Disordered" evidence="1">
    <location>
        <begin position="1"/>
        <end position="80"/>
    </location>
</feature>
<dbReference type="InterPro" id="IPR036420">
    <property type="entry name" value="BRCT_dom_sf"/>
</dbReference>
<proteinExistence type="predicted"/>
<dbReference type="SUPFAM" id="SSF52113">
    <property type="entry name" value="BRCT domain"/>
    <property type="match status" value="1"/>
</dbReference>